<sequence>MIDKNKFPKANTKESLSKYFKQHRLRGDEKLPCRLCNETLEHDASVDACPDNTRNYVKRRINWQQHRDSSWVPVNYRHSSRRQVIQIITIIYTFAVLGNEIWWKSAAALVCVEFALILIITLIPQVPTPVELAYILPFTSQAAAMGVIWASSRGIFRNRIQKHTADHLLGLGLITLLVSALLLPLSTLGYFRSQMTLQWVLFMVITTVAYRLPESSSNEPATTSASQIELTPMGGSCSMNEPPPESSPDLNERTSIRSRVTLPPDSVRSVEHSGNKQDIDSSV</sequence>
<reference evidence="3" key="1">
    <citation type="journal article" date="2021" name="Nat. Commun.">
        <title>Genetic determinants of endophytism in the Arabidopsis root mycobiome.</title>
        <authorList>
            <person name="Mesny F."/>
            <person name="Miyauchi S."/>
            <person name="Thiergart T."/>
            <person name="Pickel B."/>
            <person name="Atanasova L."/>
            <person name="Karlsson M."/>
            <person name="Huettel B."/>
            <person name="Barry K.W."/>
            <person name="Haridas S."/>
            <person name="Chen C."/>
            <person name="Bauer D."/>
            <person name="Andreopoulos W."/>
            <person name="Pangilinan J."/>
            <person name="LaButti K."/>
            <person name="Riley R."/>
            <person name="Lipzen A."/>
            <person name="Clum A."/>
            <person name="Drula E."/>
            <person name="Henrissat B."/>
            <person name="Kohler A."/>
            <person name="Grigoriev I.V."/>
            <person name="Martin F.M."/>
            <person name="Hacquard S."/>
        </authorList>
    </citation>
    <scope>NUCLEOTIDE SEQUENCE</scope>
    <source>
        <strain evidence="3">MPI-CAGE-AT-0023</strain>
    </source>
</reference>
<comment type="caution">
    <text evidence="3">The sequence shown here is derived from an EMBL/GenBank/DDBJ whole genome shotgun (WGS) entry which is preliminary data.</text>
</comment>
<evidence type="ECO:0000313" key="4">
    <source>
        <dbReference type="Proteomes" id="UP000720189"/>
    </source>
</evidence>
<evidence type="ECO:0000256" key="2">
    <source>
        <dbReference type="SAM" id="Phobius"/>
    </source>
</evidence>
<accession>A0A9P9G3C2</accession>
<protein>
    <submittedName>
        <fullName evidence="3">Uncharacterized protein</fullName>
    </submittedName>
</protein>
<dbReference type="AlphaFoldDB" id="A0A9P9G3C2"/>
<dbReference type="Proteomes" id="UP000720189">
    <property type="component" value="Unassembled WGS sequence"/>
</dbReference>
<feature type="transmembrane region" description="Helical" evidence="2">
    <location>
        <begin position="132"/>
        <end position="156"/>
    </location>
</feature>
<name>A0A9P9G3C2_FUSRE</name>
<organism evidence="3 4">
    <name type="scientific">Fusarium redolens</name>
    <dbReference type="NCBI Taxonomy" id="48865"/>
    <lineage>
        <taxon>Eukaryota</taxon>
        <taxon>Fungi</taxon>
        <taxon>Dikarya</taxon>
        <taxon>Ascomycota</taxon>
        <taxon>Pezizomycotina</taxon>
        <taxon>Sordariomycetes</taxon>
        <taxon>Hypocreomycetidae</taxon>
        <taxon>Hypocreales</taxon>
        <taxon>Nectriaceae</taxon>
        <taxon>Fusarium</taxon>
        <taxon>Fusarium redolens species complex</taxon>
    </lineage>
</organism>
<evidence type="ECO:0000313" key="3">
    <source>
        <dbReference type="EMBL" id="KAH7230634.1"/>
    </source>
</evidence>
<dbReference type="EMBL" id="JAGMUX010000022">
    <property type="protein sequence ID" value="KAH7230634.1"/>
    <property type="molecule type" value="Genomic_DNA"/>
</dbReference>
<evidence type="ECO:0000256" key="1">
    <source>
        <dbReference type="SAM" id="MobiDB-lite"/>
    </source>
</evidence>
<dbReference type="OrthoDB" id="5098353at2759"/>
<feature type="transmembrane region" description="Helical" evidence="2">
    <location>
        <begin position="106"/>
        <end position="126"/>
    </location>
</feature>
<keyword evidence="2" id="KW-0812">Transmembrane</keyword>
<feature type="compositionally biased region" description="Basic and acidic residues" evidence="1">
    <location>
        <begin position="268"/>
        <end position="283"/>
    </location>
</feature>
<gene>
    <name evidence="3" type="ORF">BKA55DRAFT_680506</name>
</gene>
<feature type="region of interest" description="Disordered" evidence="1">
    <location>
        <begin position="215"/>
        <end position="283"/>
    </location>
</feature>
<keyword evidence="2" id="KW-1133">Transmembrane helix</keyword>
<feature type="transmembrane region" description="Helical" evidence="2">
    <location>
        <begin position="168"/>
        <end position="191"/>
    </location>
</feature>
<keyword evidence="2" id="KW-0472">Membrane</keyword>
<dbReference type="GeneID" id="70228171"/>
<dbReference type="RefSeq" id="XP_046043272.1">
    <property type="nucleotide sequence ID" value="XM_046198217.1"/>
</dbReference>
<proteinExistence type="predicted"/>
<keyword evidence="4" id="KW-1185">Reference proteome</keyword>
<feature type="compositionally biased region" description="Polar residues" evidence="1">
    <location>
        <begin position="215"/>
        <end position="229"/>
    </location>
</feature>